<organism evidence="3 4">
    <name type="scientific">Streptomyces montanus</name>
    <dbReference type="NCBI Taxonomy" id="2580423"/>
    <lineage>
        <taxon>Bacteria</taxon>
        <taxon>Bacillati</taxon>
        <taxon>Actinomycetota</taxon>
        <taxon>Actinomycetes</taxon>
        <taxon>Kitasatosporales</taxon>
        <taxon>Streptomycetaceae</taxon>
        <taxon>Streptomyces</taxon>
    </lineage>
</organism>
<accession>A0A5R9FM42</accession>
<evidence type="ECO:0000256" key="1">
    <source>
        <dbReference type="SAM" id="MobiDB-lite"/>
    </source>
</evidence>
<dbReference type="AlphaFoldDB" id="A0A5R9FM42"/>
<evidence type="ECO:0000313" key="3">
    <source>
        <dbReference type="EMBL" id="TLS44962.1"/>
    </source>
</evidence>
<sequence length="71" mass="7802">MPRARTPDRRGASHDRRRAAGPTPRPPAPRERAPHQGLPVRDWKRPAGPAVVFDDTAWGNFVSAVKKGNLA</sequence>
<name>A0A5R9FM42_9ACTN</name>
<protein>
    <submittedName>
        <fullName evidence="3">DUF397 domain-containing protein</fullName>
    </submittedName>
</protein>
<gene>
    <name evidence="3" type="ORF">FE633_17630</name>
</gene>
<comment type="caution">
    <text evidence="3">The sequence shown here is derived from an EMBL/GenBank/DDBJ whole genome shotgun (WGS) entry which is preliminary data.</text>
</comment>
<feature type="compositionally biased region" description="Basic and acidic residues" evidence="1">
    <location>
        <begin position="1"/>
        <end position="14"/>
    </location>
</feature>
<dbReference type="InterPro" id="IPR007278">
    <property type="entry name" value="DUF397"/>
</dbReference>
<keyword evidence="4" id="KW-1185">Reference proteome</keyword>
<dbReference type="Proteomes" id="UP000305906">
    <property type="component" value="Unassembled WGS sequence"/>
</dbReference>
<evidence type="ECO:0000259" key="2">
    <source>
        <dbReference type="Pfam" id="PF04149"/>
    </source>
</evidence>
<reference evidence="3 4" key="1">
    <citation type="submission" date="2019-05" db="EMBL/GenBank/DDBJ databases">
        <title>Streptomyces sp. NEAU-C151, a novel actinomycete isolated from soil.</title>
        <authorList>
            <person name="Han L."/>
            <person name="Jiang H."/>
        </authorList>
    </citation>
    <scope>NUCLEOTIDE SEQUENCE [LARGE SCALE GENOMIC DNA]</scope>
    <source>
        <strain evidence="3 4">NEAU-C151</strain>
    </source>
</reference>
<dbReference type="Pfam" id="PF04149">
    <property type="entry name" value="DUF397"/>
    <property type="match status" value="1"/>
</dbReference>
<evidence type="ECO:0000313" key="4">
    <source>
        <dbReference type="Proteomes" id="UP000305906"/>
    </source>
</evidence>
<dbReference type="EMBL" id="VBZC01000017">
    <property type="protein sequence ID" value="TLS44962.1"/>
    <property type="molecule type" value="Genomic_DNA"/>
</dbReference>
<proteinExistence type="predicted"/>
<feature type="domain" description="DUF397" evidence="2">
    <location>
        <begin position="33"/>
        <end position="66"/>
    </location>
</feature>
<feature type="region of interest" description="Disordered" evidence="1">
    <location>
        <begin position="1"/>
        <end position="46"/>
    </location>
</feature>